<reference evidence="2" key="1">
    <citation type="submission" date="2015-04" db="EMBL/GenBank/DDBJ databases">
        <authorList>
            <person name="Syromyatnikov M.Y."/>
            <person name="Popov V.N."/>
        </authorList>
    </citation>
    <scope>NUCLEOTIDE SEQUENCE</scope>
    <source>
        <strain evidence="2">MO-1</strain>
    </source>
</reference>
<keyword evidence="1" id="KW-1133">Transmembrane helix</keyword>
<evidence type="ECO:0000313" key="2">
    <source>
        <dbReference type="EMBL" id="CRH08294.1"/>
    </source>
</evidence>
<keyword evidence="1" id="KW-0812">Transmembrane</keyword>
<keyword evidence="1" id="KW-0472">Membrane</keyword>
<evidence type="ECO:0000256" key="1">
    <source>
        <dbReference type="SAM" id="Phobius"/>
    </source>
</evidence>
<feature type="transmembrane region" description="Helical" evidence="1">
    <location>
        <begin position="24"/>
        <end position="47"/>
    </location>
</feature>
<dbReference type="AlphaFoldDB" id="A0A1S7LQ21"/>
<accession>A0A1S7LQ21</accession>
<name>A0A1S7LQ21_MAGMO</name>
<protein>
    <submittedName>
        <fullName evidence="2">Uncharacterized protein</fullName>
    </submittedName>
</protein>
<proteinExistence type="predicted"/>
<dbReference type="EMBL" id="LO017727">
    <property type="protein sequence ID" value="CRH08294.1"/>
    <property type="molecule type" value="Genomic_DNA"/>
</dbReference>
<gene>
    <name evidence="2" type="ORF">MAGMO_4166</name>
</gene>
<organism evidence="2">
    <name type="scientific">Magnetococcus massalia (strain MO-1)</name>
    <dbReference type="NCBI Taxonomy" id="451514"/>
    <lineage>
        <taxon>Bacteria</taxon>
        <taxon>Pseudomonadati</taxon>
        <taxon>Pseudomonadota</taxon>
        <taxon>Magnetococcia</taxon>
        <taxon>Magnetococcales</taxon>
        <taxon>Magnetococcaceae</taxon>
        <taxon>Magnetococcus</taxon>
    </lineage>
</organism>
<sequence>MQDFVFVVTFCYILRFSQHAIRPLFVALLNLTQALTGAYLALVMTIFDL</sequence>